<evidence type="ECO:0000259" key="1">
    <source>
        <dbReference type="PROSITE" id="PS51385"/>
    </source>
</evidence>
<evidence type="ECO:0000313" key="2">
    <source>
        <dbReference type="EMBL" id="HFH28258.1"/>
    </source>
</evidence>
<accession>A0A7C3I258</accession>
<reference evidence="2" key="1">
    <citation type="journal article" date="2020" name="mSystems">
        <title>Genome- and Community-Level Interaction Insights into Carbon Utilization and Element Cycling Functions of Hydrothermarchaeota in Hydrothermal Sediment.</title>
        <authorList>
            <person name="Zhou Z."/>
            <person name="Liu Y."/>
            <person name="Xu W."/>
            <person name="Pan J."/>
            <person name="Luo Z.H."/>
            <person name="Li M."/>
        </authorList>
    </citation>
    <scope>NUCLEOTIDE SEQUENCE [LARGE SCALE GENOMIC DNA]</scope>
    <source>
        <strain evidence="2">SpSt-503</strain>
    </source>
</reference>
<dbReference type="PROSITE" id="PS51385">
    <property type="entry name" value="YJEF_N"/>
    <property type="match status" value="1"/>
</dbReference>
<organism evidence="2">
    <name type="scientific">Gracilinema caldarium</name>
    <dbReference type="NCBI Taxonomy" id="215591"/>
    <lineage>
        <taxon>Bacteria</taxon>
        <taxon>Pseudomonadati</taxon>
        <taxon>Spirochaetota</taxon>
        <taxon>Spirochaetia</taxon>
        <taxon>Spirochaetales</taxon>
        <taxon>Breznakiellaceae</taxon>
        <taxon>Gracilinema</taxon>
    </lineage>
</organism>
<dbReference type="EMBL" id="DSVL01000060">
    <property type="protein sequence ID" value="HFH28258.1"/>
    <property type="molecule type" value="Genomic_DNA"/>
</dbReference>
<feature type="domain" description="YjeF N-terminal" evidence="1">
    <location>
        <begin position="21"/>
        <end position="256"/>
    </location>
</feature>
<dbReference type="InterPro" id="IPR004443">
    <property type="entry name" value="YjeF_N_dom"/>
</dbReference>
<protein>
    <recommendedName>
        <fullName evidence="1">YjeF N-terminal domain-containing protein</fullName>
    </recommendedName>
</protein>
<dbReference type="Pfam" id="PF03853">
    <property type="entry name" value="YjeF_N"/>
    <property type="match status" value="1"/>
</dbReference>
<proteinExistence type="predicted"/>
<dbReference type="AlphaFoldDB" id="A0A7C3I258"/>
<comment type="caution">
    <text evidence="2">The sequence shown here is derived from an EMBL/GenBank/DDBJ whole genome shotgun (WGS) entry which is preliminary data.</text>
</comment>
<name>A0A7C3I258_9SPIR</name>
<dbReference type="InterPro" id="IPR036652">
    <property type="entry name" value="YjeF_N_dom_sf"/>
</dbReference>
<dbReference type="SUPFAM" id="SSF64153">
    <property type="entry name" value="YjeF N-terminal domain-like"/>
    <property type="match status" value="1"/>
</dbReference>
<sequence length="321" mass="34337">MEDRKIYRRCAKMIIADVSEARTIDEKAMAEWGLPSAVLVEAAGRECAQALIAQWHRVVPNHTHYKDQSPKLVLAAGTGNNGADGMVLLKTLILKNLCDVPHCVMVLSKPESELQVSPPVSSTPRSQAFQVLKKMGIPVLVWQEMAQADRGTLFSKADLIIDALTGTGLSGPLKGPVAELVFAINQSRKENPNQRVISLDVPSGLSDSWDPPDPVVEADLTLAIEPIKACLFKPAARPKAGHILPITGIFPDILLVQGPKNRLISLATLSSDREAVQAFSVQAEAYKHQRGVVQIFAGAPGTSGAAILAGRGAPPYLSVLA</sequence>
<gene>
    <name evidence="2" type="ORF">ENS59_01925</name>
</gene>
<dbReference type="Gene3D" id="3.40.50.10260">
    <property type="entry name" value="YjeF N-terminal domain"/>
    <property type="match status" value="1"/>
</dbReference>